<gene>
    <name evidence="4" type="ORF">SAMN05428946_1234</name>
</gene>
<accession>A0A1U7PNW2</accession>
<dbReference type="OrthoDB" id="2679563at2"/>
<evidence type="ECO:0000313" key="5">
    <source>
        <dbReference type="Proteomes" id="UP000187550"/>
    </source>
</evidence>
<dbReference type="EMBL" id="FTPL01000001">
    <property type="protein sequence ID" value="SIT76209.1"/>
    <property type="molecule type" value="Genomic_DNA"/>
</dbReference>
<feature type="signal peptide" evidence="2">
    <location>
        <begin position="1"/>
        <end position="18"/>
    </location>
</feature>
<keyword evidence="5" id="KW-1185">Reference proteome</keyword>
<evidence type="ECO:0000256" key="2">
    <source>
        <dbReference type="SAM" id="SignalP"/>
    </source>
</evidence>
<sequence>MKKWSLIFLSIVLAGVLAACGDGDSPKDAQSGTTEGVHPLEVQLELPETAAAGEDVLVRAKVTMNDQVVDDADEVEFEIKDEKGESEMIEAEFDGEESYSINHAFEPGTYKVTSHVTARQQHTMPTKEITVE</sequence>
<dbReference type="Pfam" id="PF13115">
    <property type="entry name" value="YtkA"/>
    <property type="match status" value="1"/>
</dbReference>
<dbReference type="RefSeq" id="WP_076757425.1">
    <property type="nucleotide sequence ID" value="NZ_FTPL01000001.1"/>
</dbReference>
<protein>
    <submittedName>
        <fullName evidence="4">YtkA-like</fullName>
    </submittedName>
</protein>
<evidence type="ECO:0000259" key="3">
    <source>
        <dbReference type="Pfam" id="PF13115"/>
    </source>
</evidence>
<dbReference type="PROSITE" id="PS51257">
    <property type="entry name" value="PROKAR_LIPOPROTEIN"/>
    <property type="match status" value="1"/>
</dbReference>
<name>A0A1U7PNW2_9BACI</name>
<evidence type="ECO:0000313" key="4">
    <source>
        <dbReference type="EMBL" id="SIT76209.1"/>
    </source>
</evidence>
<dbReference type="STRING" id="550447.SAMN05428946_1234"/>
<keyword evidence="2" id="KW-0732">Signal</keyword>
<organism evidence="4 5">
    <name type="scientific">Edaphobacillus lindanitolerans</name>
    <dbReference type="NCBI Taxonomy" id="550447"/>
    <lineage>
        <taxon>Bacteria</taxon>
        <taxon>Bacillati</taxon>
        <taxon>Bacillota</taxon>
        <taxon>Bacilli</taxon>
        <taxon>Bacillales</taxon>
        <taxon>Bacillaceae</taxon>
        <taxon>Edaphobacillus</taxon>
    </lineage>
</organism>
<dbReference type="AlphaFoldDB" id="A0A1U7PNW2"/>
<dbReference type="Proteomes" id="UP000187550">
    <property type="component" value="Unassembled WGS sequence"/>
</dbReference>
<reference evidence="5" key="1">
    <citation type="submission" date="2017-01" db="EMBL/GenBank/DDBJ databases">
        <authorList>
            <person name="Varghese N."/>
            <person name="Submissions S."/>
        </authorList>
    </citation>
    <scope>NUCLEOTIDE SEQUENCE [LARGE SCALE GENOMIC DNA]</scope>
    <source>
        <strain evidence="5">MNA4</strain>
    </source>
</reference>
<dbReference type="InterPro" id="IPR032693">
    <property type="entry name" value="YtkA-like_dom"/>
</dbReference>
<proteinExistence type="predicted"/>
<feature type="chain" id="PRO_5039604918" evidence="2">
    <location>
        <begin position="19"/>
        <end position="132"/>
    </location>
</feature>
<feature type="compositionally biased region" description="Polar residues" evidence="1">
    <location>
        <begin position="113"/>
        <end position="124"/>
    </location>
</feature>
<evidence type="ECO:0000256" key="1">
    <source>
        <dbReference type="SAM" id="MobiDB-lite"/>
    </source>
</evidence>
<feature type="domain" description="YtkA-like" evidence="3">
    <location>
        <begin position="36"/>
        <end position="115"/>
    </location>
</feature>
<feature type="region of interest" description="Disordered" evidence="1">
    <location>
        <begin position="113"/>
        <end position="132"/>
    </location>
</feature>